<dbReference type="EMBL" id="JACHJV010000001">
    <property type="protein sequence ID" value="MBB4923210.1"/>
    <property type="molecule type" value="Genomic_DNA"/>
</dbReference>
<protein>
    <submittedName>
        <fullName evidence="1">Uncharacterized protein</fullName>
    </submittedName>
</protein>
<keyword evidence="2" id="KW-1185">Reference proteome</keyword>
<dbReference type="RefSeq" id="WP_184935259.1">
    <property type="nucleotide sequence ID" value="NZ_JACHJV010000001.1"/>
</dbReference>
<dbReference type="Proteomes" id="UP000540506">
    <property type="component" value="Unassembled WGS sequence"/>
</dbReference>
<name>A0A7W7R0Y5_KITKI</name>
<evidence type="ECO:0000313" key="1">
    <source>
        <dbReference type="EMBL" id="MBB4923210.1"/>
    </source>
</evidence>
<sequence length="101" mass="10925">MTGGRQVAACGPVTVELTGITPPATFGRVSDALAALWESMQALPLGEYQFEAYRLYLTGERAEEHVVERLRRQGESVVSFGLADGPHLLSIRLADPQGQRG</sequence>
<reference evidence="1 2" key="1">
    <citation type="submission" date="2020-08" db="EMBL/GenBank/DDBJ databases">
        <title>Sequencing the genomes of 1000 actinobacteria strains.</title>
        <authorList>
            <person name="Klenk H.-P."/>
        </authorList>
    </citation>
    <scope>NUCLEOTIDE SEQUENCE [LARGE SCALE GENOMIC DNA]</scope>
    <source>
        <strain evidence="1 2">DSM 41654</strain>
    </source>
</reference>
<gene>
    <name evidence="1" type="ORF">FHR34_002203</name>
</gene>
<dbReference type="AlphaFoldDB" id="A0A7W7R0Y5"/>
<proteinExistence type="predicted"/>
<organism evidence="1 2">
    <name type="scientific">Kitasatospora kifunensis</name>
    <name type="common">Streptomyces kifunensis</name>
    <dbReference type="NCBI Taxonomy" id="58351"/>
    <lineage>
        <taxon>Bacteria</taxon>
        <taxon>Bacillati</taxon>
        <taxon>Actinomycetota</taxon>
        <taxon>Actinomycetes</taxon>
        <taxon>Kitasatosporales</taxon>
        <taxon>Streptomycetaceae</taxon>
        <taxon>Kitasatospora</taxon>
    </lineage>
</organism>
<evidence type="ECO:0000313" key="2">
    <source>
        <dbReference type="Proteomes" id="UP000540506"/>
    </source>
</evidence>
<comment type="caution">
    <text evidence="1">The sequence shown here is derived from an EMBL/GenBank/DDBJ whole genome shotgun (WGS) entry which is preliminary data.</text>
</comment>
<accession>A0A7W7R0Y5</accession>